<protein>
    <recommendedName>
        <fullName evidence="3">DNA-(apurinic or apyrimidinic site) lyase</fullName>
        <ecNumber evidence="3">4.2.99.18</ecNumber>
    </recommendedName>
</protein>
<organism evidence="17 18">
    <name type="scientific">Fodinibius halophilus</name>
    <dbReference type="NCBI Taxonomy" id="1736908"/>
    <lineage>
        <taxon>Bacteria</taxon>
        <taxon>Pseudomonadati</taxon>
        <taxon>Balneolota</taxon>
        <taxon>Balneolia</taxon>
        <taxon>Balneolales</taxon>
        <taxon>Balneolaceae</taxon>
        <taxon>Fodinibius</taxon>
    </lineage>
</organism>
<keyword evidence="18" id="KW-1185">Reference proteome</keyword>
<gene>
    <name evidence="17" type="primary">nei</name>
    <name evidence="17" type="ORF">G3569_06535</name>
</gene>
<evidence type="ECO:0000256" key="5">
    <source>
        <dbReference type="ARBA" id="ARBA00022763"/>
    </source>
</evidence>
<keyword evidence="13" id="KW-0326">Glycosidase</keyword>
<evidence type="ECO:0000256" key="7">
    <source>
        <dbReference type="ARBA" id="ARBA00022801"/>
    </source>
</evidence>
<keyword evidence="6 14" id="KW-0863">Zinc-finger</keyword>
<dbReference type="GO" id="GO:0006284">
    <property type="term" value="P:base-excision repair"/>
    <property type="evidence" value="ECO:0007669"/>
    <property type="project" value="InterPro"/>
</dbReference>
<keyword evidence="17" id="KW-0540">Nuclease</keyword>
<sequence length="275" mass="31526">MPEGPEIWRTADLLTESLKNDTITDLYFAFDELKDYESKLKGKSVKNVKARGKAILTYFEGDTVMYSHNQLYGKWMVSEAGEEPDTNRSLRVAIHNGKKSAYLYSASQIEILGKQEISEHSYIKKLGPDVLHPETTYEDILAQYTSDEFKNRKLTTLLLDQGFVSGIGNYLRSEIMFYAKVAPHQKLRAYSDEEKKALAKATVKLSVRSYETGGITNDPSIVEALKREGAKRSEFRHFVYKRTDDRCHKCGRIIEEEKTSGRKIYYCPNCQLEES</sequence>
<evidence type="ECO:0000313" key="18">
    <source>
        <dbReference type="Proteomes" id="UP000479132"/>
    </source>
</evidence>
<keyword evidence="4" id="KW-0479">Metal-binding</keyword>
<dbReference type="Gene3D" id="1.10.8.50">
    <property type="match status" value="1"/>
</dbReference>
<feature type="domain" description="Formamidopyrimidine-DNA glycosylase catalytic" evidence="16">
    <location>
        <begin position="2"/>
        <end position="101"/>
    </location>
</feature>
<evidence type="ECO:0000256" key="9">
    <source>
        <dbReference type="ARBA" id="ARBA00023125"/>
    </source>
</evidence>
<dbReference type="GO" id="GO:0000703">
    <property type="term" value="F:oxidized pyrimidine nucleobase lesion DNA N-glycosylase activity"/>
    <property type="evidence" value="ECO:0007669"/>
    <property type="project" value="TreeGrafter"/>
</dbReference>
<dbReference type="RefSeq" id="WP_165267290.1">
    <property type="nucleotide sequence ID" value="NZ_JAALLS010000006.1"/>
</dbReference>
<dbReference type="SMART" id="SM00898">
    <property type="entry name" value="Fapy_DNA_glyco"/>
    <property type="match status" value="1"/>
</dbReference>
<dbReference type="InterPro" id="IPR000214">
    <property type="entry name" value="Znf_DNA_glyclase/AP_lyase"/>
</dbReference>
<dbReference type="Proteomes" id="UP000479132">
    <property type="component" value="Unassembled WGS sequence"/>
</dbReference>
<dbReference type="NCBIfam" id="NF007763">
    <property type="entry name" value="PRK10445.1"/>
    <property type="match status" value="1"/>
</dbReference>
<accession>A0A6M1TAK0</accession>
<comment type="cofactor">
    <cofactor evidence="1">
        <name>Zn(2+)</name>
        <dbReference type="ChEBI" id="CHEBI:29105"/>
    </cofactor>
</comment>
<evidence type="ECO:0000256" key="4">
    <source>
        <dbReference type="ARBA" id="ARBA00022723"/>
    </source>
</evidence>
<keyword evidence="5" id="KW-0227">DNA damage</keyword>
<dbReference type="InterPro" id="IPR010663">
    <property type="entry name" value="Znf_FPG/IleRS"/>
</dbReference>
<evidence type="ECO:0000256" key="2">
    <source>
        <dbReference type="ARBA" id="ARBA00009409"/>
    </source>
</evidence>
<keyword evidence="10" id="KW-0234">DNA repair</keyword>
<dbReference type="InterPro" id="IPR015886">
    <property type="entry name" value="H2TH_FPG"/>
</dbReference>
<dbReference type="SUPFAM" id="SSF46946">
    <property type="entry name" value="S13-like H2TH domain"/>
    <property type="match status" value="1"/>
</dbReference>
<evidence type="ECO:0000259" key="15">
    <source>
        <dbReference type="PROSITE" id="PS51066"/>
    </source>
</evidence>
<keyword evidence="12" id="KW-0511">Multifunctional enzyme</keyword>
<evidence type="ECO:0000256" key="1">
    <source>
        <dbReference type="ARBA" id="ARBA00001947"/>
    </source>
</evidence>
<dbReference type="SMART" id="SM01232">
    <property type="entry name" value="H2TH"/>
    <property type="match status" value="1"/>
</dbReference>
<dbReference type="EMBL" id="JAALLS010000006">
    <property type="protein sequence ID" value="NGP88004.1"/>
    <property type="molecule type" value="Genomic_DNA"/>
</dbReference>
<comment type="caution">
    <text evidence="17">The sequence shown here is derived from an EMBL/GenBank/DDBJ whole genome shotgun (WGS) entry which is preliminary data.</text>
</comment>
<dbReference type="Gene3D" id="3.20.190.10">
    <property type="entry name" value="MutM-like, N-terminal"/>
    <property type="match status" value="1"/>
</dbReference>
<dbReference type="GO" id="GO:0003684">
    <property type="term" value="F:damaged DNA binding"/>
    <property type="evidence" value="ECO:0007669"/>
    <property type="project" value="InterPro"/>
</dbReference>
<dbReference type="GO" id="GO:0140078">
    <property type="term" value="F:class I DNA-(apurinic or apyrimidinic site) endonuclease activity"/>
    <property type="evidence" value="ECO:0007669"/>
    <property type="project" value="UniProtKB-EC"/>
</dbReference>
<evidence type="ECO:0000313" key="17">
    <source>
        <dbReference type="EMBL" id="NGP88004.1"/>
    </source>
</evidence>
<evidence type="ECO:0000259" key="16">
    <source>
        <dbReference type="PROSITE" id="PS51068"/>
    </source>
</evidence>
<evidence type="ECO:0000256" key="6">
    <source>
        <dbReference type="ARBA" id="ARBA00022771"/>
    </source>
</evidence>
<name>A0A6M1TAK0_9BACT</name>
<evidence type="ECO:0000256" key="14">
    <source>
        <dbReference type="PROSITE-ProRule" id="PRU00391"/>
    </source>
</evidence>
<keyword evidence="7" id="KW-0378">Hydrolase</keyword>
<feature type="domain" description="FPG-type" evidence="15">
    <location>
        <begin position="238"/>
        <end position="272"/>
    </location>
</feature>
<dbReference type="AlphaFoldDB" id="A0A6M1TAK0"/>
<evidence type="ECO:0000256" key="3">
    <source>
        <dbReference type="ARBA" id="ARBA00012720"/>
    </source>
</evidence>
<keyword evidence="11 17" id="KW-0456">Lyase</keyword>
<dbReference type="InterPro" id="IPR035937">
    <property type="entry name" value="FPG_N"/>
</dbReference>
<keyword evidence="8" id="KW-0862">Zinc</keyword>
<dbReference type="PROSITE" id="PS51066">
    <property type="entry name" value="ZF_FPG_2"/>
    <property type="match status" value="1"/>
</dbReference>
<evidence type="ECO:0000256" key="10">
    <source>
        <dbReference type="ARBA" id="ARBA00023204"/>
    </source>
</evidence>
<dbReference type="PANTHER" id="PTHR42697:SF1">
    <property type="entry name" value="ENDONUCLEASE 8"/>
    <property type="match status" value="1"/>
</dbReference>
<keyword evidence="9" id="KW-0238">DNA-binding</keyword>
<dbReference type="GO" id="GO:0008270">
    <property type="term" value="F:zinc ion binding"/>
    <property type="evidence" value="ECO:0007669"/>
    <property type="project" value="UniProtKB-KW"/>
</dbReference>
<proteinExistence type="inferred from homology"/>
<dbReference type="PANTHER" id="PTHR42697">
    <property type="entry name" value="ENDONUCLEASE 8"/>
    <property type="match status" value="1"/>
</dbReference>
<evidence type="ECO:0000256" key="11">
    <source>
        <dbReference type="ARBA" id="ARBA00023239"/>
    </source>
</evidence>
<dbReference type="InterPro" id="IPR012319">
    <property type="entry name" value="FPG_cat"/>
</dbReference>
<reference evidence="17 18" key="1">
    <citation type="submission" date="2020-02" db="EMBL/GenBank/DDBJ databases">
        <title>Aliifodinibius halophilus 2W32, complete genome.</title>
        <authorList>
            <person name="Li Y."/>
            <person name="Wu S."/>
        </authorList>
    </citation>
    <scope>NUCLEOTIDE SEQUENCE [LARGE SCALE GENOMIC DNA]</scope>
    <source>
        <strain evidence="17 18">2W32</strain>
    </source>
</reference>
<dbReference type="Pfam" id="PF06827">
    <property type="entry name" value="zf-FPG_IleRS"/>
    <property type="match status" value="1"/>
</dbReference>
<evidence type="ECO:0000256" key="8">
    <source>
        <dbReference type="ARBA" id="ARBA00022833"/>
    </source>
</evidence>
<dbReference type="SUPFAM" id="SSF81624">
    <property type="entry name" value="N-terminal domain of MutM-like DNA repair proteins"/>
    <property type="match status" value="1"/>
</dbReference>
<keyword evidence="17" id="KW-0255">Endonuclease</keyword>
<dbReference type="SUPFAM" id="SSF57716">
    <property type="entry name" value="Glucocorticoid receptor-like (DNA-binding domain)"/>
    <property type="match status" value="1"/>
</dbReference>
<evidence type="ECO:0000256" key="13">
    <source>
        <dbReference type="ARBA" id="ARBA00023295"/>
    </source>
</evidence>
<comment type="similarity">
    <text evidence="2">Belongs to the FPG family.</text>
</comment>
<dbReference type="Pfam" id="PF06831">
    <property type="entry name" value="H2TH"/>
    <property type="match status" value="1"/>
</dbReference>
<dbReference type="Pfam" id="PF01149">
    <property type="entry name" value="Fapy_DNA_glyco"/>
    <property type="match status" value="1"/>
</dbReference>
<dbReference type="EC" id="4.2.99.18" evidence="3"/>
<dbReference type="InterPro" id="IPR010979">
    <property type="entry name" value="Ribosomal_uS13-like_H2TH"/>
</dbReference>
<dbReference type="PROSITE" id="PS51068">
    <property type="entry name" value="FPG_CAT"/>
    <property type="match status" value="1"/>
</dbReference>
<evidence type="ECO:0000256" key="12">
    <source>
        <dbReference type="ARBA" id="ARBA00023268"/>
    </source>
</evidence>